<gene>
    <name evidence="2" type="ORF">HGRIS_003832</name>
</gene>
<feature type="compositionally biased region" description="Pro residues" evidence="1">
    <location>
        <begin position="25"/>
        <end position="37"/>
    </location>
</feature>
<comment type="caution">
    <text evidence="2">The sequence shown here is derived from an EMBL/GenBank/DDBJ whole genome shotgun (WGS) entry which is preliminary data.</text>
</comment>
<feature type="compositionally biased region" description="Low complexity" evidence="1">
    <location>
        <begin position="203"/>
        <end position="220"/>
    </location>
</feature>
<evidence type="ECO:0000256" key="1">
    <source>
        <dbReference type="SAM" id="MobiDB-lite"/>
    </source>
</evidence>
<feature type="region of interest" description="Disordered" evidence="1">
    <location>
        <begin position="243"/>
        <end position="397"/>
    </location>
</feature>
<feature type="compositionally biased region" description="Basic and acidic residues" evidence="1">
    <location>
        <begin position="275"/>
        <end position="284"/>
    </location>
</feature>
<accession>A0ABR3JGJ4</accession>
<keyword evidence="3" id="KW-1185">Reference proteome</keyword>
<evidence type="ECO:0000313" key="3">
    <source>
        <dbReference type="Proteomes" id="UP001556367"/>
    </source>
</evidence>
<feature type="compositionally biased region" description="Polar residues" evidence="1">
    <location>
        <begin position="318"/>
        <end position="329"/>
    </location>
</feature>
<reference evidence="3" key="1">
    <citation type="submission" date="2024-06" db="EMBL/GenBank/DDBJ databases">
        <title>Multi-omics analyses provide insights into the biosynthesis of the anticancer antibiotic pleurotin in Hohenbuehelia grisea.</title>
        <authorList>
            <person name="Weaver J.A."/>
            <person name="Alberti F."/>
        </authorList>
    </citation>
    <scope>NUCLEOTIDE SEQUENCE [LARGE SCALE GENOMIC DNA]</scope>
    <source>
        <strain evidence="3">T-177</strain>
    </source>
</reference>
<evidence type="ECO:0000313" key="2">
    <source>
        <dbReference type="EMBL" id="KAL0954899.1"/>
    </source>
</evidence>
<feature type="region of interest" description="Disordered" evidence="1">
    <location>
        <begin position="23"/>
        <end position="46"/>
    </location>
</feature>
<protein>
    <recommendedName>
        <fullName evidence="4">F-box domain-containing protein</fullName>
    </recommendedName>
</protein>
<feature type="region of interest" description="Disordered" evidence="1">
    <location>
        <begin position="203"/>
        <end position="229"/>
    </location>
</feature>
<feature type="compositionally biased region" description="Basic residues" evidence="1">
    <location>
        <begin position="258"/>
        <end position="274"/>
    </location>
</feature>
<feature type="compositionally biased region" description="Polar residues" evidence="1">
    <location>
        <begin position="377"/>
        <end position="387"/>
    </location>
</feature>
<feature type="compositionally biased region" description="Low complexity" evidence="1">
    <location>
        <begin position="357"/>
        <end position="373"/>
    </location>
</feature>
<name>A0ABR3JGJ4_9AGAR</name>
<dbReference type="EMBL" id="JASNQZ010000007">
    <property type="protein sequence ID" value="KAL0954899.1"/>
    <property type="molecule type" value="Genomic_DNA"/>
</dbReference>
<organism evidence="2 3">
    <name type="scientific">Hohenbuehelia grisea</name>
    <dbReference type="NCBI Taxonomy" id="104357"/>
    <lineage>
        <taxon>Eukaryota</taxon>
        <taxon>Fungi</taxon>
        <taxon>Dikarya</taxon>
        <taxon>Basidiomycota</taxon>
        <taxon>Agaricomycotina</taxon>
        <taxon>Agaricomycetes</taxon>
        <taxon>Agaricomycetidae</taxon>
        <taxon>Agaricales</taxon>
        <taxon>Pleurotineae</taxon>
        <taxon>Pleurotaceae</taxon>
        <taxon>Hohenbuehelia</taxon>
    </lineage>
</organism>
<sequence>MAVALQQASSSSMMAAIPSRNRALPPLPIQPGGPQPRPRVRSTDSVNTYRPRAISSLTMPQQSRRSLTFIAQCPAVLDRLLLFLPWTDFLPLANTCRDYRYLLRDLPRKDIVLSRFVAGYAQAIRERDLQRYRDVKVSIHDLDLLLISQRHSLHHYPLHALACLSSLLPSPDQEERSAKLVALTQAHSRFVLLLQAIVHSSSLPVAPEPSESPSASLRPSAKCLQRPSPTIRELSFPAPLSYQERYQSAQEPSPPRPRFSRHRLTSTHQHHRRHASESVGDHTRSLTSKARRRLSQLVNPVTSPPPPPTSRPRALKEYTSTWRRSNQIQHARRASDSEQPAQGSHFRFATVPEHSSDSSTVSSLMSSPSASPARTTPEGSPTSSASESGGAISPISLDVSGAQPHELRLATSRTRAPVLRVFVPCAVLSSSLGEEDESFHEGQGPSTLGSIQRCEDQLVDANLWDHLSVGDVVCNLGYVPQSRGPSLAPSRQQSRVPLTSRNSVYGGAASSAHGIDAGLGLGLGIGDENAGSLLPTLPPISPPSPSISFPQGDHISSSQQQQTWLVFNGVELVPYVPPGPPPIPDPLSLPSPFYYAHLIPSSDAASSAHPVYVLDRLPRFVFPRYDVDGREILGGRMNNEGPHLELVRATRRVRSPHSAGGHAVVKRHVWIARVRCIGGDLAPPGVQPHPYAEPEGADIPGEGWLGEWTLECEGTPEGRQTLLRCLESYQASPHRASRSPRRAWELVRFQSGGGRLWFRLLSTISSSSATVLPLSSPEFTRNGLTATHHTLPMQVARSS</sequence>
<dbReference type="Proteomes" id="UP001556367">
    <property type="component" value="Unassembled WGS sequence"/>
</dbReference>
<proteinExistence type="predicted"/>
<evidence type="ECO:0008006" key="4">
    <source>
        <dbReference type="Google" id="ProtNLM"/>
    </source>
</evidence>